<sequence length="120" mass="13251">MILSGDVCMSPEGPRESDIRTVFIHSKTTSETNGLTCSPTWGTCVIRLKWLNSSVVRIEPETALEAINSNNAVTRRRADHQRNGLGAIALSDRTARFCSGVVKFLNRGHAPRAPYRALRN</sequence>
<name>A0A4C1XE13_EUMVA</name>
<comment type="caution">
    <text evidence="1">The sequence shown here is derived from an EMBL/GenBank/DDBJ whole genome shotgun (WGS) entry which is preliminary data.</text>
</comment>
<evidence type="ECO:0000313" key="2">
    <source>
        <dbReference type="Proteomes" id="UP000299102"/>
    </source>
</evidence>
<keyword evidence="2" id="KW-1185">Reference proteome</keyword>
<accession>A0A4C1XE13</accession>
<protein>
    <submittedName>
        <fullName evidence="1">Uncharacterized protein</fullName>
    </submittedName>
</protein>
<dbReference type="Proteomes" id="UP000299102">
    <property type="component" value="Unassembled WGS sequence"/>
</dbReference>
<proteinExistence type="predicted"/>
<dbReference type="AlphaFoldDB" id="A0A4C1XE13"/>
<gene>
    <name evidence="1" type="ORF">EVAR_46705_1</name>
</gene>
<organism evidence="1 2">
    <name type="scientific">Eumeta variegata</name>
    <name type="common">Bagworm moth</name>
    <name type="synonym">Eumeta japonica</name>
    <dbReference type="NCBI Taxonomy" id="151549"/>
    <lineage>
        <taxon>Eukaryota</taxon>
        <taxon>Metazoa</taxon>
        <taxon>Ecdysozoa</taxon>
        <taxon>Arthropoda</taxon>
        <taxon>Hexapoda</taxon>
        <taxon>Insecta</taxon>
        <taxon>Pterygota</taxon>
        <taxon>Neoptera</taxon>
        <taxon>Endopterygota</taxon>
        <taxon>Lepidoptera</taxon>
        <taxon>Glossata</taxon>
        <taxon>Ditrysia</taxon>
        <taxon>Tineoidea</taxon>
        <taxon>Psychidae</taxon>
        <taxon>Oiketicinae</taxon>
        <taxon>Eumeta</taxon>
    </lineage>
</organism>
<dbReference type="EMBL" id="BGZK01000789">
    <property type="protein sequence ID" value="GBP60497.1"/>
    <property type="molecule type" value="Genomic_DNA"/>
</dbReference>
<reference evidence="1 2" key="1">
    <citation type="journal article" date="2019" name="Commun. Biol.">
        <title>The bagworm genome reveals a unique fibroin gene that provides high tensile strength.</title>
        <authorList>
            <person name="Kono N."/>
            <person name="Nakamura H."/>
            <person name="Ohtoshi R."/>
            <person name="Tomita M."/>
            <person name="Numata K."/>
            <person name="Arakawa K."/>
        </authorList>
    </citation>
    <scope>NUCLEOTIDE SEQUENCE [LARGE SCALE GENOMIC DNA]</scope>
</reference>
<evidence type="ECO:0000313" key="1">
    <source>
        <dbReference type="EMBL" id="GBP60497.1"/>
    </source>
</evidence>